<evidence type="ECO:0000256" key="1">
    <source>
        <dbReference type="SAM" id="SignalP"/>
    </source>
</evidence>
<gene>
    <name evidence="2" type="ORF">FNJ53_07150</name>
</gene>
<dbReference type="RefSeq" id="WP_143459246.1">
    <property type="nucleotide sequence ID" value="NZ_VJWV01000005.1"/>
</dbReference>
<evidence type="ECO:0008006" key="4">
    <source>
        <dbReference type="Google" id="ProtNLM"/>
    </source>
</evidence>
<feature type="chain" id="PRO_5039585489" description="Lipoprotein" evidence="1">
    <location>
        <begin position="19"/>
        <end position="237"/>
    </location>
</feature>
<protein>
    <recommendedName>
        <fullName evidence="4">Lipoprotein</fullName>
    </recommendedName>
</protein>
<dbReference type="EMBL" id="VJWV01000005">
    <property type="protein sequence ID" value="TRW73496.1"/>
    <property type="molecule type" value="Genomic_DNA"/>
</dbReference>
<organism evidence="2 3">
    <name type="scientific">Lactococcus lactis</name>
    <dbReference type="NCBI Taxonomy" id="1358"/>
    <lineage>
        <taxon>Bacteria</taxon>
        <taxon>Bacillati</taxon>
        <taxon>Bacillota</taxon>
        <taxon>Bacilli</taxon>
        <taxon>Lactobacillales</taxon>
        <taxon>Streptococcaceae</taxon>
        <taxon>Lactococcus</taxon>
    </lineage>
</organism>
<reference evidence="2 3" key="1">
    <citation type="submission" date="2019-07" db="EMBL/GenBank/DDBJ databases">
        <title>Draft genome of 7 Lactococcus lactis strains isolated from an artisanal cheese production.</title>
        <authorList>
            <person name="Biolcati F."/>
            <person name="Bottero M.T."/>
            <person name="Dalmasso A."/>
            <person name="Mcauliffe O."/>
        </authorList>
    </citation>
    <scope>NUCLEOTIDE SEQUENCE [LARGE SCALE GENOMIC DNA]</scope>
    <source>
        <strain evidence="2 3">MRS45.2</strain>
    </source>
</reference>
<evidence type="ECO:0000313" key="3">
    <source>
        <dbReference type="Proteomes" id="UP000317167"/>
    </source>
</evidence>
<sequence>MKKMLLIITMLISTVLFSACSKNNKEESSAGSTSNSESYQEKTVSYSLSEIITRDANGAEVWYSTVSGDDLRYDTRIDMIYYINHKDYKIYQSPVTVHEMSLDLEDISKMSDQEELNMIFDDEYKNTLVSSGCSQILIDKDSSGTKTAIESLVIGDIFKSKFPFVFNAGSQSVSIINSQFTALYDYIHDRYLVKKDVPGDNYRITLDTPDLVTRNKENEYMDNEDLRLVAYFKKMRD</sequence>
<comment type="caution">
    <text evidence="2">The sequence shown here is derived from an EMBL/GenBank/DDBJ whole genome shotgun (WGS) entry which is preliminary data.</text>
</comment>
<accession>A0A552Z1W2</accession>
<dbReference type="Proteomes" id="UP000317167">
    <property type="component" value="Unassembled WGS sequence"/>
</dbReference>
<dbReference type="PROSITE" id="PS51257">
    <property type="entry name" value="PROKAR_LIPOPROTEIN"/>
    <property type="match status" value="1"/>
</dbReference>
<evidence type="ECO:0000313" key="2">
    <source>
        <dbReference type="EMBL" id="TRW73496.1"/>
    </source>
</evidence>
<keyword evidence="1" id="KW-0732">Signal</keyword>
<feature type="signal peptide" evidence="1">
    <location>
        <begin position="1"/>
        <end position="18"/>
    </location>
</feature>
<dbReference type="AlphaFoldDB" id="A0A552Z1W2"/>
<proteinExistence type="predicted"/>
<name>A0A552Z1W2_9LACT</name>